<gene>
    <name evidence="2" type="ORF">TRFO_35251</name>
</gene>
<proteinExistence type="predicted"/>
<evidence type="ECO:0000256" key="1">
    <source>
        <dbReference type="SAM" id="MobiDB-lite"/>
    </source>
</evidence>
<dbReference type="GeneID" id="94844853"/>
<comment type="caution">
    <text evidence="2">The sequence shown here is derived from an EMBL/GenBank/DDBJ whole genome shotgun (WGS) entry which is preliminary data.</text>
</comment>
<feature type="compositionally biased region" description="Basic and acidic residues" evidence="1">
    <location>
        <begin position="197"/>
        <end position="210"/>
    </location>
</feature>
<organism evidence="2 3">
    <name type="scientific">Tritrichomonas foetus</name>
    <dbReference type="NCBI Taxonomy" id="1144522"/>
    <lineage>
        <taxon>Eukaryota</taxon>
        <taxon>Metamonada</taxon>
        <taxon>Parabasalia</taxon>
        <taxon>Tritrichomonadida</taxon>
        <taxon>Tritrichomonadidae</taxon>
        <taxon>Tritrichomonas</taxon>
    </lineage>
</organism>
<dbReference type="OrthoDB" id="10680566at2759"/>
<feature type="region of interest" description="Disordered" evidence="1">
    <location>
        <begin position="194"/>
        <end position="310"/>
    </location>
</feature>
<dbReference type="RefSeq" id="XP_068351451.1">
    <property type="nucleotide sequence ID" value="XM_068510149.1"/>
</dbReference>
<evidence type="ECO:0000313" key="3">
    <source>
        <dbReference type="Proteomes" id="UP000179807"/>
    </source>
</evidence>
<feature type="compositionally biased region" description="Basic residues" evidence="1">
    <location>
        <begin position="290"/>
        <end position="310"/>
    </location>
</feature>
<protein>
    <submittedName>
        <fullName evidence="2">Uncharacterized protein</fullName>
    </submittedName>
</protein>
<dbReference type="AlphaFoldDB" id="A0A1J4JGP3"/>
<feature type="compositionally biased region" description="Basic and acidic residues" evidence="1">
    <location>
        <begin position="252"/>
        <end position="263"/>
    </location>
</feature>
<dbReference type="VEuPathDB" id="TrichDB:TRFO_35251"/>
<name>A0A1J4JGP3_9EUKA</name>
<feature type="compositionally biased region" description="Polar residues" evidence="1">
    <location>
        <begin position="264"/>
        <end position="287"/>
    </location>
</feature>
<keyword evidence="3" id="KW-1185">Reference proteome</keyword>
<sequence>MLVYFRISQICGAPSHEYSKSKRAVSVDISPCNGPSRHPDLINLNGYENLETDHVWCFQIDDHKVQSLNIALYETKPEKIQMARLNLPLLWFPIGLQVNESFPMRPAVLGVPAMMALLDVQISEKSIAPFSAGLGSLLITPAWRPQQKFPINPIQNRSDGSLPKRILRPSLSVGNDQITLQKVNESHQNLSILSDQNHSHNNDKNDHNNDDDSDYSIQMDLTPSDEEDITDKIHQENYSDSYSSDNEDEKENESLHNHNEPNKCQKQLNSIPVGSTSQNQTFSPEEQSYSHHHRHYRKKRHHHHKGEKHIHNNRHRITQQLNPHNRKAQPGHIGAYRSMDLPITMFPPISLQQSSNLKRDNQKFRATMDPFQSQHYVDTPVILHEESEIVTKISSSAANPFMHTGKRLLGNIFLKRK</sequence>
<accession>A0A1J4JGP3</accession>
<evidence type="ECO:0000313" key="2">
    <source>
        <dbReference type="EMBL" id="OHS98314.1"/>
    </source>
</evidence>
<reference evidence="2" key="1">
    <citation type="submission" date="2016-10" db="EMBL/GenBank/DDBJ databases">
        <authorList>
            <person name="Benchimol M."/>
            <person name="Almeida L.G."/>
            <person name="Vasconcelos A.T."/>
            <person name="Perreira-Neves A."/>
            <person name="Rosa I.A."/>
            <person name="Tasca T."/>
            <person name="Bogo M.R."/>
            <person name="de Souza W."/>
        </authorList>
    </citation>
    <scope>NUCLEOTIDE SEQUENCE [LARGE SCALE GENOMIC DNA]</scope>
    <source>
        <strain evidence="2">K</strain>
    </source>
</reference>
<dbReference type="Proteomes" id="UP000179807">
    <property type="component" value="Unassembled WGS sequence"/>
</dbReference>
<dbReference type="EMBL" id="MLAK01001061">
    <property type="protein sequence ID" value="OHS98314.1"/>
    <property type="molecule type" value="Genomic_DNA"/>
</dbReference>